<keyword evidence="1" id="KW-1133">Transmembrane helix</keyword>
<sequence>MSGLLRSALPLARSESMKLFTARATGSLAAVAILGTWPMAWTNAASAVGVPPDDPRLFSSEPVPLEYQGFEMAGIGYVLVVALAAVWAGSEYGGGTQIRTTLLSTPQRLRVFLMKALLLALTVAVIAFLTMWGTLVITHAASYTGIDPWALNPAIWAHLGGVTIAWTLTALIAFAIGVLGRTAILPLILVVPLVIGIGDFLAGLWGGAKYLPTAAGAALFSDPASGIYLDPLAGGLIHTAWAVVLLTAAAVAFVRRDL</sequence>
<feature type="transmembrane region" description="Helical" evidence="1">
    <location>
        <begin position="70"/>
        <end position="90"/>
    </location>
</feature>
<evidence type="ECO:0000313" key="3">
    <source>
        <dbReference type="Proteomes" id="UP000033572"/>
    </source>
</evidence>
<dbReference type="EMBL" id="JYIU01000044">
    <property type="protein sequence ID" value="KJL19998.1"/>
    <property type="molecule type" value="Genomic_DNA"/>
</dbReference>
<dbReference type="AlphaFoldDB" id="A0A0F0KGK7"/>
<keyword evidence="1" id="KW-0812">Transmembrane</keyword>
<dbReference type="KEGG" id="mfol:DXT68_09340"/>
<feature type="transmembrane region" description="Helical" evidence="1">
    <location>
        <begin position="111"/>
        <end position="135"/>
    </location>
</feature>
<feature type="transmembrane region" description="Helical" evidence="1">
    <location>
        <begin position="232"/>
        <end position="254"/>
    </location>
</feature>
<dbReference type="GeneID" id="94444598"/>
<evidence type="ECO:0000256" key="1">
    <source>
        <dbReference type="SAM" id="Phobius"/>
    </source>
</evidence>
<comment type="caution">
    <text evidence="2">The sequence shown here is derived from an EMBL/GenBank/DDBJ whole genome shotgun (WGS) entry which is preliminary data.</text>
</comment>
<dbReference type="PATRIC" id="fig|104336.4.peg.2220"/>
<accession>A0A0F0KGK7</accession>
<protein>
    <submittedName>
        <fullName evidence="2">ABC-2 family transporter protein</fullName>
    </submittedName>
</protein>
<dbReference type="Proteomes" id="UP000033572">
    <property type="component" value="Unassembled WGS sequence"/>
</dbReference>
<feature type="transmembrane region" description="Helical" evidence="1">
    <location>
        <begin position="183"/>
        <end position="205"/>
    </location>
</feature>
<gene>
    <name evidence="2" type="ORF">RN50_02174</name>
</gene>
<keyword evidence="1" id="KW-0472">Membrane</keyword>
<keyword evidence="3" id="KW-1185">Reference proteome</keyword>
<dbReference type="RefSeq" id="WP_045254536.1">
    <property type="nucleotide sequence ID" value="NZ_CP031425.1"/>
</dbReference>
<feature type="transmembrane region" description="Helical" evidence="1">
    <location>
        <begin position="155"/>
        <end position="176"/>
    </location>
</feature>
<reference evidence="2 3" key="1">
    <citation type="submission" date="2015-02" db="EMBL/GenBank/DDBJ databases">
        <title>Draft genome sequences of ten Microbacterium spp. with emphasis on heavy metal contaminated environments.</title>
        <authorList>
            <person name="Corretto E."/>
        </authorList>
    </citation>
    <scope>NUCLEOTIDE SEQUENCE [LARGE SCALE GENOMIC DNA]</scope>
    <source>
        <strain evidence="2 3">DSM 12966</strain>
    </source>
</reference>
<proteinExistence type="predicted"/>
<name>A0A0F0KGK7_9MICO</name>
<organism evidence="2 3">
    <name type="scientific">Microbacterium foliorum</name>
    <dbReference type="NCBI Taxonomy" id="104336"/>
    <lineage>
        <taxon>Bacteria</taxon>
        <taxon>Bacillati</taxon>
        <taxon>Actinomycetota</taxon>
        <taxon>Actinomycetes</taxon>
        <taxon>Micrococcales</taxon>
        <taxon>Microbacteriaceae</taxon>
        <taxon>Microbacterium</taxon>
    </lineage>
</organism>
<evidence type="ECO:0000313" key="2">
    <source>
        <dbReference type="EMBL" id="KJL19998.1"/>
    </source>
</evidence>